<dbReference type="InterPro" id="IPR009459">
    <property type="entry name" value="MucBP_dom"/>
</dbReference>
<feature type="domain" description="MucBP" evidence="3">
    <location>
        <begin position="543"/>
        <end position="606"/>
    </location>
</feature>
<dbReference type="Proteomes" id="UP000246114">
    <property type="component" value="Unassembled WGS sequence"/>
</dbReference>
<organism evidence="4 5">
    <name type="scientific">Clostridium cadaveris</name>
    <dbReference type="NCBI Taxonomy" id="1529"/>
    <lineage>
        <taxon>Bacteria</taxon>
        <taxon>Bacillati</taxon>
        <taxon>Bacillota</taxon>
        <taxon>Clostridia</taxon>
        <taxon>Eubacteriales</taxon>
        <taxon>Clostridiaceae</taxon>
        <taxon>Clostridium</taxon>
    </lineage>
</organism>
<evidence type="ECO:0000313" key="4">
    <source>
        <dbReference type="EMBL" id="PWL54002.1"/>
    </source>
</evidence>
<dbReference type="NCBIfam" id="TIGR01167">
    <property type="entry name" value="LPXTG_anchor"/>
    <property type="match status" value="1"/>
</dbReference>
<dbReference type="AlphaFoldDB" id="A0A316M680"/>
<dbReference type="EMBL" id="QAMZ01000029">
    <property type="protein sequence ID" value="PWL54002.1"/>
    <property type="molecule type" value="Genomic_DNA"/>
</dbReference>
<evidence type="ECO:0000256" key="1">
    <source>
        <dbReference type="ARBA" id="ARBA00022737"/>
    </source>
</evidence>
<evidence type="ECO:0000313" key="5">
    <source>
        <dbReference type="Proteomes" id="UP000246114"/>
    </source>
</evidence>
<dbReference type="Gene3D" id="3.10.20.320">
    <property type="entry name" value="Putative peptidoglycan bound protein (lpxtg motif)"/>
    <property type="match status" value="4"/>
</dbReference>
<sequence length="727" mass="80474">MSIFQEVLQMQEKLLNSKKKILKRVAALVSLFLLIPYFSTSARAETKSLDISSDLGITLETKCVETPTLTGIYSLGKPANTYFPGKDFSLLDNVSTGKVANYNIKISLNSKGNQLYDLDELYIQSVADPREDGTGKFLGYWINTNGDPKDTTDDGKNTIVNGYNSKMYSKPFSSSSKIKSNSCLDTFITVTLPASGFYWKTKVMPKIQVVAVKDGIKKVSSPFDLPTLKLSTSGNLVSTLKSSNSIEYKTIDGKKGFTAPFTVTTEKENIISISKILDDPKYELITYSIKIDALINGKNFMLNTDNFKIGNIDNGKLVSSKYNNGVLTLVVKQLSPGPSLSFTVTPFIPFNMNTSSITAVEVKGSWNTKIPEITNFQNQYLFNQCACGSICSKNIFNTPNTDGVVTVKYLEEGSNKELSHDVTIIGAVGTEYYTVAKYIYGYQLTKVPENANGTFKKEPQTVTYYYKHRQSVVNVKYVEEKTLKSLVPDEVLTGYVGDKYETSAKNIPGYDFVRASINAKGVFLELPQTVIYYYRKAVPCVSTVTVKHLEQGSNKELAPHENLNGTIGEEYSTTSKAIYGYELVETPENANGTFKEEPQTVTYYYKHLKGTVTVKYLDKNSNKPIAPNEVLAGYVGDKYETSAKKVKGYSLVQTPYNANGTFATENKDVIYYYSKDSTVPVPDDNNTGNNTPKTGDSNNLISYIIIASASLIVLAGITIKRKSLKKF</sequence>
<keyword evidence="1" id="KW-0677">Repeat</keyword>
<comment type="caution">
    <text evidence="4">The sequence shown here is derived from an EMBL/GenBank/DDBJ whole genome shotgun (WGS) entry which is preliminary data.</text>
</comment>
<name>A0A316M680_9CLOT</name>
<feature type="domain" description="MucBP" evidence="3">
    <location>
        <begin position="405"/>
        <end position="467"/>
    </location>
</feature>
<gene>
    <name evidence="4" type="ORF">DBY38_06285</name>
</gene>
<reference evidence="4 5" key="1">
    <citation type="submission" date="2018-03" db="EMBL/GenBank/DDBJ databases">
        <title>The uncultured portion of the human microbiome is neutrally assembled.</title>
        <authorList>
            <person name="Jeraldo P."/>
            <person name="Boardman L."/>
            <person name="White B.A."/>
            <person name="Nelson H."/>
            <person name="Goldenfeld N."/>
            <person name="Chia N."/>
        </authorList>
    </citation>
    <scope>NUCLEOTIDE SEQUENCE [LARGE SCALE GENOMIC DNA]</scope>
    <source>
        <strain evidence="4">CIM:MAG 903</strain>
    </source>
</reference>
<keyword evidence="2" id="KW-1133">Transmembrane helix</keyword>
<proteinExistence type="predicted"/>
<feature type="domain" description="MucBP" evidence="3">
    <location>
        <begin position="473"/>
        <end position="535"/>
    </location>
</feature>
<keyword evidence="2" id="KW-0812">Transmembrane</keyword>
<evidence type="ECO:0000256" key="2">
    <source>
        <dbReference type="SAM" id="Phobius"/>
    </source>
</evidence>
<accession>A0A316M680</accession>
<dbReference type="Pfam" id="PF06458">
    <property type="entry name" value="MucBP"/>
    <property type="match status" value="4"/>
</dbReference>
<protein>
    <submittedName>
        <fullName evidence="4">LPXTG cell wall anchor domain-containing protein</fullName>
    </submittedName>
</protein>
<feature type="transmembrane region" description="Helical" evidence="2">
    <location>
        <begin position="700"/>
        <end position="719"/>
    </location>
</feature>
<feature type="domain" description="MucBP" evidence="3">
    <location>
        <begin position="611"/>
        <end position="673"/>
    </location>
</feature>
<keyword evidence="2" id="KW-0472">Membrane</keyword>
<evidence type="ECO:0000259" key="3">
    <source>
        <dbReference type="Pfam" id="PF06458"/>
    </source>
</evidence>